<evidence type="ECO:0000256" key="15">
    <source>
        <dbReference type="PIRSR" id="PIRSR604809-50"/>
    </source>
</evidence>
<evidence type="ECO:0000313" key="23">
    <source>
        <dbReference type="Proteomes" id="UP000051500"/>
    </source>
</evidence>
<comment type="subcellular location">
    <subcellularLocation>
        <location evidence="1 18">Cytoplasm</location>
    </subcellularLocation>
</comment>
<feature type="binding site" evidence="12">
    <location>
        <position position="337"/>
    </location>
    <ligand>
        <name>L-glutamate</name>
        <dbReference type="ChEBI" id="CHEBI:29985"/>
    </ligand>
</feature>
<keyword evidence="15" id="KW-0597">Phosphoprotein</keyword>
<dbReference type="PROSITE" id="PS00181">
    <property type="entry name" value="GLNA_ATP"/>
    <property type="match status" value="1"/>
</dbReference>
<evidence type="ECO:0000256" key="16">
    <source>
        <dbReference type="PROSITE-ProRule" id="PRU01330"/>
    </source>
</evidence>
<dbReference type="InterPro" id="IPR008146">
    <property type="entry name" value="Gln_synth_cat_dom"/>
</dbReference>
<evidence type="ECO:0000256" key="18">
    <source>
        <dbReference type="RuleBase" id="RU000387"/>
    </source>
</evidence>
<feature type="binding site" evidence="14">
    <location>
        <position position="135"/>
    </location>
    <ligand>
        <name>Mg(2+)</name>
        <dbReference type="ChEBI" id="CHEBI:18420"/>
        <label>2</label>
    </ligand>
</feature>
<evidence type="ECO:0000256" key="12">
    <source>
        <dbReference type="PIRSR" id="PIRSR604809-1"/>
    </source>
</evidence>
<evidence type="ECO:0000256" key="4">
    <source>
        <dbReference type="ARBA" id="ARBA00021364"/>
    </source>
</evidence>
<keyword evidence="6 19" id="KW-0436">Ligase</keyword>
<evidence type="ECO:0000256" key="13">
    <source>
        <dbReference type="PIRSR" id="PIRSR604809-2"/>
    </source>
</evidence>
<keyword evidence="10 14" id="KW-0460">Magnesium</keyword>
<dbReference type="Pfam" id="PF03951">
    <property type="entry name" value="Gln-synt_N"/>
    <property type="match status" value="1"/>
</dbReference>
<feature type="binding site" evidence="14">
    <location>
        <position position="198"/>
    </location>
    <ligand>
        <name>Mg(2+)</name>
        <dbReference type="ChEBI" id="CHEBI:18420"/>
        <label>1</label>
    </ligand>
</feature>
<dbReference type="NCBIfam" id="TIGR00653">
    <property type="entry name" value="GlnA"/>
    <property type="match status" value="1"/>
</dbReference>
<evidence type="ECO:0000256" key="2">
    <source>
        <dbReference type="ARBA" id="ARBA00009897"/>
    </source>
</evidence>
<dbReference type="Gene3D" id="3.10.20.70">
    <property type="entry name" value="Glutamine synthetase, N-terminal domain"/>
    <property type="match status" value="1"/>
</dbReference>
<evidence type="ECO:0000256" key="19">
    <source>
        <dbReference type="RuleBase" id="RU004356"/>
    </source>
</evidence>
<dbReference type="RefSeq" id="WP_027106985.1">
    <property type="nucleotide sequence ID" value="NZ_JQBZ01000025.1"/>
</dbReference>
<dbReference type="eggNOG" id="COG0174">
    <property type="taxonomic scope" value="Bacteria"/>
</dbReference>
<organism evidence="22 23">
    <name type="scientific">Ligilactobacillus ceti DSM 22408</name>
    <dbReference type="NCBI Taxonomy" id="1122146"/>
    <lineage>
        <taxon>Bacteria</taxon>
        <taxon>Bacillati</taxon>
        <taxon>Bacillota</taxon>
        <taxon>Bacilli</taxon>
        <taxon>Lactobacillales</taxon>
        <taxon>Lactobacillaceae</taxon>
        <taxon>Ligilactobacillus</taxon>
    </lineage>
</organism>
<feature type="binding site" evidence="12">
    <location>
        <position position="318"/>
    </location>
    <ligand>
        <name>L-glutamate</name>
        <dbReference type="ChEBI" id="CHEBI:29985"/>
    </ligand>
</feature>
<feature type="binding site" evidence="14">
    <location>
        <position position="247"/>
    </location>
    <ligand>
        <name>Mg(2+)</name>
        <dbReference type="ChEBI" id="CHEBI:18420"/>
        <label>1</label>
    </ligand>
</feature>
<dbReference type="FunFam" id="3.10.20.70:FF:000005">
    <property type="entry name" value="Glutamine synthetase"/>
    <property type="match status" value="1"/>
</dbReference>
<evidence type="ECO:0000256" key="14">
    <source>
        <dbReference type="PIRSR" id="PIRSR604809-3"/>
    </source>
</evidence>
<dbReference type="PROSITE" id="PS00180">
    <property type="entry name" value="GLNA_1"/>
    <property type="match status" value="1"/>
</dbReference>
<dbReference type="PROSITE" id="PS51987">
    <property type="entry name" value="GS_CATALYTIC"/>
    <property type="match status" value="1"/>
</dbReference>
<evidence type="ECO:0000256" key="9">
    <source>
        <dbReference type="ARBA" id="ARBA00022840"/>
    </source>
</evidence>
<feature type="modified residue" description="O-AMP-tyrosine" evidence="15">
    <location>
        <position position="375"/>
    </location>
</feature>
<proteinExistence type="inferred from homology"/>
<dbReference type="InterPro" id="IPR014746">
    <property type="entry name" value="Gln_synth/guanido_kin_cat_dom"/>
</dbReference>
<dbReference type="InterPro" id="IPR001637">
    <property type="entry name" value="Gln_synth_I_adenylation_site"/>
</dbReference>
<dbReference type="GO" id="GO:0006542">
    <property type="term" value="P:glutamine biosynthetic process"/>
    <property type="evidence" value="ECO:0007669"/>
    <property type="project" value="InterPro"/>
</dbReference>
<comment type="similarity">
    <text evidence="2 16 17">Belongs to the glutamine synthetase family.</text>
</comment>
<dbReference type="EMBL" id="JQBZ01000025">
    <property type="protein sequence ID" value="KRN88577.1"/>
    <property type="molecule type" value="Genomic_DNA"/>
</dbReference>
<dbReference type="PANTHER" id="PTHR43785:SF12">
    <property type="entry name" value="TYPE-1 GLUTAMINE SYNTHETASE 2"/>
    <property type="match status" value="1"/>
</dbReference>
<dbReference type="GO" id="GO:0005524">
    <property type="term" value="F:ATP binding"/>
    <property type="evidence" value="ECO:0007669"/>
    <property type="project" value="UniProtKB-KW"/>
</dbReference>
<dbReference type="PROSITE" id="PS51986">
    <property type="entry name" value="GS_BETA_GRASP"/>
    <property type="match status" value="1"/>
</dbReference>
<evidence type="ECO:0000259" key="21">
    <source>
        <dbReference type="PROSITE" id="PS51987"/>
    </source>
</evidence>
<evidence type="ECO:0000256" key="1">
    <source>
        <dbReference type="ARBA" id="ARBA00004496"/>
    </source>
</evidence>
<dbReference type="GO" id="GO:0005737">
    <property type="term" value="C:cytoplasm"/>
    <property type="evidence" value="ECO:0007669"/>
    <property type="project" value="UniProtKB-SubCell"/>
</dbReference>
<evidence type="ECO:0000313" key="22">
    <source>
        <dbReference type="EMBL" id="KRN88577.1"/>
    </source>
</evidence>
<gene>
    <name evidence="22" type="ORF">IV53_GL000542</name>
</gene>
<dbReference type="SUPFAM" id="SSF55931">
    <property type="entry name" value="Glutamine synthetase/guanido kinase"/>
    <property type="match status" value="1"/>
</dbReference>
<dbReference type="InterPro" id="IPR036651">
    <property type="entry name" value="Gln_synt_N_sf"/>
</dbReference>
<dbReference type="OrthoDB" id="9807095at2"/>
<dbReference type="AlphaFoldDB" id="A0A0R2KGT4"/>
<keyword evidence="9 13" id="KW-0067">ATP-binding</keyword>
<feature type="binding site" evidence="13">
    <location>
        <begin position="201"/>
        <end position="203"/>
    </location>
    <ligand>
        <name>ATP</name>
        <dbReference type="ChEBI" id="CHEBI:30616"/>
    </ligand>
</feature>
<dbReference type="PANTHER" id="PTHR43785">
    <property type="entry name" value="GAMMA-GLUTAMYLPUTRESCINE SYNTHETASE"/>
    <property type="match status" value="1"/>
</dbReference>
<dbReference type="Pfam" id="PF00120">
    <property type="entry name" value="Gln-synt_C"/>
    <property type="match status" value="1"/>
</dbReference>
<feature type="binding site" evidence="14">
    <location>
        <position position="191"/>
    </location>
    <ligand>
        <name>Mg(2+)</name>
        <dbReference type="ChEBI" id="CHEBI:18420"/>
        <label>1</label>
    </ligand>
</feature>
<dbReference type="InterPro" id="IPR027302">
    <property type="entry name" value="Gln_synth_N_conserv_site"/>
</dbReference>
<comment type="caution">
    <text evidence="22">The sequence shown here is derived from an EMBL/GenBank/DDBJ whole genome shotgun (WGS) entry which is preliminary data.</text>
</comment>
<accession>A0A0R2KGT4</accession>
<keyword evidence="5 18" id="KW-0963">Cytoplasm</keyword>
<dbReference type="EC" id="6.3.1.2" evidence="3 19"/>
<comment type="subunit">
    <text evidence="18">Oligomer of 12 subunits arranged in the form of two hexagons.</text>
</comment>
<dbReference type="SMART" id="SM01230">
    <property type="entry name" value="Gln-synt_C"/>
    <property type="match status" value="1"/>
</dbReference>
<evidence type="ECO:0000256" key="11">
    <source>
        <dbReference type="ARBA" id="ARBA00049436"/>
    </source>
</evidence>
<feature type="domain" description="GS catalytic" evidence="21">
    <location>
        <begin position="109"/>
        <end position="446"/>
    </location>
</feature>
<dbReference type="FunFam" id="3.30.590.10:FF:000003">
    <property type="entry name" value="Glutamine synthetase 2"/>
    <property type="match status" value="1"/>
</dbReference>
<dbReference type="InterPro" id="IPR008147">
    <property type="entry name" value="Gln_synt_N"/>
</dbReference>
<dbReference type="PROSITE" id="PS00182">
    <property type="entry name" value="GLNA_ADENYLATION"/>
    <property type="match status" value="1"/>
</dbReference>
<dbReference type="InterPro" id="IPR027303">
    <property type="entry name" value="Gln_synth_gly_rich_site"/>
</dbReference>
<feature type="binding site" evidence="13">
    <location>
        <position position="318"/>
    </location>
    <ligand>
        <name>ATP</name>
        <dbReference type="ChEBI" id="CHEBI:30616"/>
    </ligand>
</feature>
<name>A0A0R2KGT4_9LACO</name>
<feature type="binding site" evidence="14">
    <location>
        <position position="133"/>
    </location>
    <ligand>
        <name>Mg(2+)</name>
        <dbReference type="ChEBI" id="CHEBI:18420"/>
        <label>1</label>
    </ligand>
</feature>
<feature type="binding site" evidence="12">
    <location>
        <position position="306"/>
    </location>
    <ligand>
        <name>L-glutamate</name>
        <dbReference type="ChEBI" id="CHEBI:29985"/>
    </ligand>
</feature>
<dbReference type="GO" id="GO:0046872">
    <property type="term" value="F:metal ion binding"/>
    <property type="evidence" value="ECO:0007669"/>
    <property type="project" value="UniProtKB-KW"/>
</dbReference>
<dbReference type="GO" id="GO:0004356">
    <property type="term" value="F:glutamine synthetase activity"/>
    <property type="evidence" value="ECO:0007669"/>
    <property type="project" value="UniProtKB-EC"/>
</dbReference>
<keyword evidence="23" id="KW-1185">Reference proteome</keyword>
<evidence type="ECO:0000259" key="20">
    <source>
        <dbReference type="PROSITE" id="PS51986"/>
    </source>
</evidence>
<evidence type="ECO:0000256" key="17">
    <source>
        <dbReference type="RuleBase" id="RU000384"/>
    </source>
</evidence>
<evidence type="ECO:0000256" key="8">
    <source>
        <dbReference type="ARBA" id="ARBA00022741"/>
    </source>
</evidence>
<feature type="binding site" evidence="12">
    <location>
        <position position="300"/>
    </location>
    <ligand>
        <name>L-glutamate</name>
        <dbReference type="ChEBI" id="CHEBI:29985"/>
    </ligand>
</feature>
<evidence type="ECO:0000256" key="3">
    <source>
        <dbReference type="ARBA" id="ARBA00012937"/>
    </source>
</evidence>
<evidence type="ECO:0000256" key="6">
    <source>
        <dbReference type="ARBA" id="ARBA00022598"/>
    </source>
</evidence>
<keyword evidence="7 14" id="KW-0479">Metal-binding</keyword>
<protein>
    <recommendedName>
        <fullName evidence="4 19">Glutamine synthetase</fullName>
        <ecNumber evidence="3 19">6.3.1.2</ecNumber>
    </recommendedName>
</protein>
<comment type="cofactor">
    <cofactor evidence="14">
        <name>Mg(2+)</name>
        <dbReference type="ChEBI" id="CHEBI:18420"/>
    </cofactor>
    <text evidence="14">Binds 2 Mg(2+) ions per subunit.</text>
</comment>
<sequence length="446" mass="50432">MVTKYSKDDIRAIAAKENVKFLRLMFTDLYGTIKNVEVPITQLDKVLDNKMMFDGSSINGFVRIEESDMLLYPDLSTWMIFPWENEHGKVARLICAVHNADETPFMGDPRNNLMRIIDEMRELGFTDFNIGPEPEFFLFKLDETTGKPTIDLNDKGSYFDLAPIDLGENCRRDIVLELENMGFDVEASHHEVAPGQHEVDFKYADAVHACDNIQTFKLVVKTVARKHGLHATFMPKPLAGIAGSGMHFNMSLFNEKGNAFFDENGPEQLSQDAYYFLGGLMKHARGFTAITNPIVNSYKRLVPGYEAPVYVAWSGHNRSPLVRVPIARGASTRLELRSADPSANPYLAVATVLAAGLDGLKNKIEPPKAVDRNIYAMDEQERKENGIHDLPSNLHNAIKAMRQDEVVKAALGEHLYENFVEAKKLETAAYRQEVSEWEREQYLTMY</sequence>
<dbReference type="Gene3D" id="3.30.590.10">
    <property type="entry name" value="Glutamine synthetase/guanido kinase, catalytic domain"/>
    <property type="match status" value="1"/>
</dbReference>
<dbReference type="PATRIC" id="fig|1122146.4.peg.557"/>
<feature type="domain" description="GS beta-grasp" evidence="20">
    <location>
        <begin position="17"/>
        <end position="102"/>
    </location>
</feature>
<dbReference type="STRING" id="1122146.IV53_GL000542"/>
<keyword evidence="8 13" id="KW-0547">Nucleotide-binding</keyword>
<evidence type="ECO:0000256" key="10">
    <source>
        <dbReference type="ARBA" id="ARBA00022842"/>
    </source>
</evidence>
<reference evidence="22 23" key="1">
    <citation type="journal article" date="2015" name="Genome Announc.">
        <title>Expanding the biotechnology potential of lactobacilli through comparative genomics of 213 strains and associated genera.</title>
        <authorList>
            <person name="Sun Z."/>
            <person name="Harris H.M."/>
            <person name="McCann A."/>
            <person name="Guo C."/>
            <person name="Argimon S."/>
            <person name="Zhang W."/>
            <person name="Yang X."/>
            <person name="Jeffery I.B."/>
            <person name="Cooney J.C."/>
            <person name="Kagawa T.F."/>
            <person name="Liu W."/>
            <person name="Song Y."/>
            <person name="Salvetti E."/>
            <person name="Wrobel A."/>
            <person name="Rasinkangas P."/>
            <person name="Parkhill J."/>
            <person name="Rea M.C."/>
            <person name="O'Sullivan O."/>
            <person name="Ritari J."/>
            <person name="Douillard F.P."/>
            <person name="Paul Ross R."/>
            <person name="Yang R."/>
            <person name="Briner A.E."/>
            <person name="Felis G.E."/>
            <person name="de Vos W.M."/>
            <person name="Barrangou R."/>
            <person name="Klaenhammer T.R."/>
            <person name="Caufield P.W."/>
            <person name="Cui Y."/>
            <person name="Zhang H."/>
            <person name="O'Toole P.W."/>
        </authorList>
    </citation>
    <scope>NUCLEOTIDE SEQUENCE [LARGE SCALE GENOMIC DNA]</scope>
    <source>
        <strain evidence="22 23">DSM 22408</strain>
    </source>
</reference>
<dbReference type="Proteomes" id="UP000051500">
    <property type="component" value="Unassembled WGS sequence"/>
</dbReference>
<feature type="binding site" evidence="14">
    <location>
        <position position="335"/>
    </location>
    <ligand>
        <name>Mg(2+)</name>
        <dbReference type="ChEBI" id="CHEBI:18420"/>
        <label>1</label>
    </ligand>
</feature>
<dbReference type="InterPro" id="IPR004809">
    <property type="entry name" value="Gln_synth_I"/>
</dbReference>
<dbReference type="SUPFAM" id="SSF54368">
    <property type="entry name" value="Glutamine synthetase, N-terminal domain"/>
    <property type="match status" value="1"/>
</dbReference>
<feature type="binding site" evidence="13">
    <location>
        <position position="186"/>
    </location>
    <ligand>
        <name>ATP</name>
        <dbReference type="ChEBI" id="CHEBI:30616"/>
    </ligand>
</feature>
<evidence type="ECO:0000256" key="5">
    <source>
        <dbReference type="ARBA" id="ARBA00022490"/>
    </source>
</evidence>
<evidence type="ECO:0000256" key="7">
    <source>
        <dbReference type="ARBA" id="ARBA00022723"/>
    </source>
</evidence>
<comment type="catalytic activity">
    <reaction evidence="11 19">
        <text>L-glutamate + NH4(+) + ATP = L-glutamine + ADP + phosphate + H(+)</text>
        <dbReference type="Rhea" id="RHEA:16169"/>
        <dbReference type="ChEBI" id="CHEBI:15378"/>
        <dbReference type="ChEBI" id="CHEBI:28938"/>
        <dbReference type="ChEBI" id="CHEBI:29985"/>
        <dbReference type="ChEBI" id="CHEBI:30616"/>
        <dbReference type="ChEBI" id="CHEBI:43474"/>
        <dbReference type="ChEBI" id="CHEBI:58359"/>
        <dbReference type="ChEBI" id="CHEBI:456216"/>
        <dbReference type="EC" id="6.3.1.2"/>
    </reaction>
</comment>